<keyword evidence="4 11" id="KW-0812">Transmembrane</keyword>
<reference evidence="14 15" key="1">
    <citation type="submission" date="2023-03" db="EMBL/GenBank/DDBJ databases">
        <title>Bacillus Genome Sequencing.</title>
        <authorList>
            <person name="Dunlap C."/>
        </authorList>
    </citation>
    <scope>NUCLEOTIDE SEQUENCE [LARGE SCALE GENOMIC DNA]</scope>
    <source>
        <strain evidence="14 15">NRS-1717</strain>
    </source>
</reference>
<organism evidence="14 15">
    <name type="scientific">Metabacillus fastidiosus</name>
    <dbReference type="NCBI Taxonomy" id="1458"/>
    <lineage>
        <taxon>Bacteria</taxon>
        <taxon>Bacillati</taxon>
        <taxon>Bacillota</taxon>
        <taxon>Bacilli</taxon>
        <taxon>Bacillales</taxon>
        <taxon>Bacillaceae</taxon>
        <taxon>Metabacillus</taxon>
    </lineage>
</organism>
<evidence type="ECO:0000256" key="3">
    <source>
        <dbReference type="ARBA" id="ARBA00022500"/>
    </source>
</evidence>
<dbReference type="CDD" id="cd12912">
    <property type="entry name" value="PDC2_MCP_like"/>
    <property type="match status" value="1"/>
</dbReference>
<keyword evidence="3" id="KW-0145">Chemotaxis</keyword>
<comment type="caution">
    <text evidence="14">The sequence shown here is derived from an EMBL/GenBank/DDBJ whole genome shotgun (WGS) entry which is preliminary data.</text>
</comment>
<keyword evidence="2" id="KW-1003">Cell membrane</keyword>
<evidence type="ECO:0000259" key="12">
    <source>
        <dbReference type="PROSITE" id="PS50111"/>
    </source>
</evidence>
<evidence type="ECO:0000313" key="15">
    <source>
        <dbReference type="Proteomes" id="UP001342826"/>
    </source>
</evidence>
<feature type="domain" description="HAMP" evidence="13">
    <location>
        <begin position="325"/>
        <end position="377"/>
    </location>
</feature>
<keyword evidence="7 9" id="KW-0807">Transducer</keyword>
<dbReference type="Gene3D" id="3.30.450.20">
    <property type="entry name" value="PAS domain"/>
    <property type="match status" value="1"/>
</dbReference>
<feature type="coiled-coil region" evidence="10">
    <location>
        <begin position="470"/>
        <end position="511"/>
    </location>
</feature>
<dbReference type="InterPro" id="IPR004089">
    <property type="entry name" value="MCPsignal_dom"/>
</dbReference>
<keyword evidence="15" id="KW-1185">Reference proteome</keyword>
<dbReference type="InterPro" id="IPR003660">
    <property type="entry name" value="HAMP_dom"/>
</dbReference>
<evidence type="ECO:0000256" key="6">
    <source>
        <dbReference type="ARBA" id="ARBA00023136"/>
    </source>
</evidence>
<dbReference type="Gene3D" id="1.10.287.950">
    <property type="entry name" value="Methyl-accepting chemotaxis protein"/>
    <property type="match status" value="1"/>
</dbReference>
<dbReference type="EMBL" id="JARTFS010000013">
    <property type="protein sequence ID" value="MED4403071.1"/>
    <property type="molecule type" value="Genomic_DNA"/>
</dbReference>
<dbReference type="Pfam" id="PF00672">
    <property type="entry name" value="HAMP"/>
    <property type="match status" value="1"/>
</dbReference>
<evidence type="ECO:0000256" key="7">
    <source>
        <dbReference type="ARBA" id="ARBA00023224"/>
    </source>
</evidence>
<protein>
    <submittedName>
        <fullName evidence="14">Methyl-accepting chemotaxis protein</fullName>
    </submittedName>
</protein>
<dbReference type="SMART" id="SM00283">
    <property type="entry name" value="MA"/>
    <property type="match status" value="1"/>
</dbReference>
<evidence type="ECO:0000256" key="11">
    <source>
        <dbReference type="SAM" id="Phobius"/>
    </source>
</evidence>
<dbReference type="SUPFAM" id="SSF58104">
    <property type="entry name" value="Methyl-accepting chemotaxis protein (MCP) signaling domain"/>
    <property type="match status" value="1"/>
</dbReference>
<dbReference type="PANTHER" id="PTHR32089:SF112">
    <property type="entry name" value="LYSOZYME-LIKE PROTEIN-RELATED"/>
    <property type="match status" value="1"/>
</dbReference>
<dbReference type="PROSITE" id="PS50111">
    <property type="entry name" value="CHEMOTAXIS_TRANSDUC_2"/>
    <property type="match status" value="1"/>
</dbReference>
<dbReference type="PRINTS" id="PR00260">
    <property type="entry name" value="CHEMTRNSDUCR"/>
</dbReference>
<evidence type="ECO:0000256" key="10">
    <source>
        <dbReference type="SAM" id="Coils"/>
    </source>
</evidence>
<evidence type="ECO:0000256" key="4">
    <source>
        <dbReference type="ARBA" id="ARBA00022692"/>
    </source>
</evidence>
<keyword evidence="6 11" id="KW-0472">Membrane</keyword>
<evidence type="ECO:0000256" key="9">
    <source>
        <dbReference type="PROSITE-ProRule" id="PRU00284"/>
    </source>
</evidence>
<evidence type="ECO:0000256" key="2">
    <source>
        <dbReference type="ARBA" id="ARBA00022475"/>
    </source>
</evidence>
<dbReference type="CDD" id="cd12913">
    <property type="entry name" value="PDC1_MCP_like"/>
    <property type="match status" value="1"/>
</dbReference>
<dbReference type="Pfam" id="PF02743">
    <property type="entry name" value="dCache_1"/>
    <property type="match status" value="1"/>
</dbReference>
<proteinExistence type="inferred from homology"/>
<dbReference type="Proteomes" id="UP001342826">
    <property type="component" value="Unassembled WGS sequence"/>
</dbReference>
<dbReference type="SMART" id="SM00304">
    <property type="entry name" value="HAMP"/>
    <property type="match status" value="1"/>
</dbReference>
<dbReference type="InterPro" id="IPR004090">
    <property type="entry name" value="Chemotax_Me-accpt_rcpt"/>
</dbReference>
<evidence type="ECO:0000256" key="8">
    <source>
        <dbReference type="ARBA" id="ARBA00029447"/>
    </source>
</evidence>
<keyword evidence="5 11" id="KW-1133">Transmembrane helix</keyword>
<comment type="similarity">
    <text evidence="8">Belongs to the methyl-accepting chemotaxis (MCP) protein family.</text>
</comment>
<dbReference type="CDD" id="cd06225">
    <property type="entry name" value="HAMP"/>
    <property type="match status" value="1"/>
</dbReference>
<dbReference type="RefSeq" id="WP_328015632.1">
    <property type="nucleotide sequence ID" value="NZ_JARTFS010000013.1"/>
</dbReference>
<comment type="subcellular location">
    <subcellularLocation>
        <location evidence="1">Cell membrane</location>
        <topology evidence="1">Multi-pass membrane protein</topology>
    </subcellularLocation>
</comment>
<dbReference type="PROSITE" id="PS50885">
    <property type="entry name" value="HAMP"/>
    <property type="match status" value="1"/>
</dbReference>
<feature type="domain" description="Methyl-accepting transducer" evidence="12">
    <location>
        <begin position="396"/>
        <end position="639"/>
    </location>
</feature>
<evidence type="ECO:0000256" key="1">
    <source>
        <dbReference type="ARBA" id="ARBA00004651"/>
    </source>
</evidence>
<feature type="transmembrane region" description="Helical" evidence="11">
    <location>
        <begin position="298"/>
        <end position="323"/>
    </location>
</feature>
<evidence type="ECO:0000259" key="13">
    <source>
        <dbReference type="PROSITE" id="PS50885"/>
    </source>
</evidence>
<accession>A0ABU6P153</accession>
<evidence type="ECO:0000256" key="5">
    <source>
        <dbReference type="ARBA" id="ARBA00022989"/>
    </source>
</evidence>
<sequence>MKTKIMYAILLCSVTAVLIVGLISIYASNNILKKYAYNDAQLLAENNAKTLNITAEKIETSVNGLAIAVLSSLDDVEKFKSDPAYVSKFQEEIRPIADEFSKNTNGAMAFYVRFNPKFTEPTSGLFHADTDGDNKIEQLVPTDFSQYDPSDTAHVGWYYTPINAGKPVWLDPYRNENIGVDMISYVVPLFKNGESIGVVGMDINFNVFTEIVNSIKPYKNSYGALLSPNQNFLLHPQLKQTDQVANIDKQFSEDLKKKENGIATLKINKEERIVSYAKLTNGQTLLIASTAKDMYKDIYYLTTVIVLILAGIIILAVIVSLILGNRLSKPLRTLIADMRKVQDGDFTVQTSIKNNDEIGEIGDNFNTMVKELGNLTKNIGTVSERINSSAISLTSVSNEVTVATEEVTASVEEIAQGNKTQAKAIENCSEISSNLSNKSKELHTNTNNMLGLMHEVNTNNEEELALITGLNEINIENQKATNNIERAILDLNKKTENISKILEQINKIADQTNLLALNASIESARAGEAGKGFSVVATEIRKLAEQSRKSTEDIREIIATVQKDSQNTVDAMHDVKERANEQSDAIIKVSESFQLTSASIHTISEKLEVNSSYITNLTTGSEQLAEEIERITATSEESSASSQLVAATMQSQARDFENVVVAVDDLKQLVVLLNDLTGKFKV</sequence>
<evidence type="ECO:0000313" key="14">
    <source>
        <dbReference type="EMBL" id="MED4403071.1"/>
    </source>
</evidence>
<gene>
    <name evidence="14" type="ORF">P9271_17325</name>
</gene>
<dbReference type="Gene3D" id="6.10.340.10">
    <property type="match status" value="1"/>
</dbReference>
<dbReference type="Pfam" id="PF00015">
    <property type="entry name" value="MCPsignal"/>
    <property type="match status" value="1"/>
</dbReference>
<keyword evidence="10" id="KW-0175">Coiled coil</keyword>
<name>A0ABU6P153_9BACI</name>
<dbReference type="InterPro" id="IPR033479">
    <property type="entry name" value="dCache_1"/>
</dbReference>
<dbReference type="PANTHER" id="PTHR32089">
    <property type="entry name" value="METHYL-ACCEPTING CHEMOTAXIS PROTEIN MCPB"/>
    <property type="match status" value="1"/>
</dbReference>